<dbReference type="PANTHER" id="PTHR43133">
    <property type="entry name" value="RNA POLYMERASE ECF-TYPE SIGMA FACTO"/>
    <property type="match status" value="1"/>
</dbReference>
<dbReference type="InterPro" id="IPR039425">
    <property type="entry name" value="RNA_pol_sigma-70-like"/>
</dbReference>
<dbReference type="NCBIfam" id="TIGR02937">
    <property type="entry name" value="sigma70-ECF"/>
    <property type="match status" value="1"/>
</dbReference>
<dbReference type="InterPro" id="IPR013324">
    <property type="entry name" value="RNA_pol_sigma_r3/r4-like"/>
</dbReference>
<dbReference type="AlphaFoldDB" id="A0A3M9N9T4"/>
<dbReference type="SUPFAM" id="SSF88659">
    <property type="entry name" value="Sigma3 and sigma4 domains of RNA polymerase sigma factors"/>
    <property type="match status" value="1"/>
</dbReference>
<evidence type="ECO:0000259" key="5">
    <source>
        <dbReference type="Pfam" id="PF04542"/>
    </source>
</evidence>
<dbReference type="Proteomes" id="UP000267223">
    <property type="component" value="Unassembled WGS sequence"/>
</dbReference>
<dbReference type="OrthoDB" id="9780326at2"/>
<evidence type="ECO:0000256" key="2">
    <source>
        <dbReference type="ARBA" id="ARBA00023015"/>
    </source>
</evidence>
<dbReference type="Gene3D" id="1.10.10.10">
    <property type="entry name" value="Winged helix-like DNA-binding domain superfamily/Winged helix DNA-binding domain"/>
    <property type="match status" value="1"/>
</dbReference>
<keyword evidence="4" id="KW-0804">Transcription</keyword>
<comment type="caution">
    <text evidence="7">The sequence shown here is derived from an EMBL/GenBank/DDBJ whole genome shotgun (WGS) entry which is preliminary data.</text>
</comment>
<name>A0A3M9N9T4_9BACT</name>
<gene>
    <name evidence="7" type="ORF">EFY79_15355</name>
</gene>
<dbReference type="Pfam" id="PF04542">
    <property type="entry name" value="Sigma70_r2"/>
    <property type="match status" value="1"/>
</dbReference>
<dbReference type="EMBL" id="RJJR01000013">
    <property type="protein sequence ID" value="RNI34549.1"/>
    <property type="molecule type" value="Genomic_DNA"/>
</dbReference>
<dbReference type="RefSeq" id="WP_123121608.1">
    <property type="nucleotide sequence ID" value="NZ_RJJR01000013.1"/>
</dbReference>
<feature type="domain" description="RNA polymerase sigma factor 70 region 4 type 2" evidence="6">
    <location>
        <begin position="127"/>
        <end position="178"/>
    </location>
</feature>
<protein>
    <submittedName>
        <fullName evidence="7">RNA polymerase sigma factor</fullName>
    </submittedName>
</protein>
<accession>A0A3M9N9T4</accession>
<proteinExistence type="inferred from homology"/>
<dbReference type="InterPro" id="IPR007627">
    <property type="entry name" value="RNA_pol_sigma70_r2"/>
</dbReference>
<reference evidence="7 8" key="1">
    <citation type="submission" date="2018-11" db="EMBL/GenBank/DDBJ databases">
        <title>Draft genome sequence of Ferruginibacter sp. BO-59.</title>
        <authorList>
            <person name="Im W.T."/>
        </authorList>
    </citation>
    <scope>NUCLEOTIDE SEQUENCE [LARGE SCALE GENOMIC DNA]</scope>
    <source>
        <strain evidence="7 8">BO-59</strain>
    </source>
</reference>
<dbReference type="InterPro" id="IPR014284">
    <property type="entry name" value="RNA_pol_sigma-70_dom"/>
</dbReference>
<dbReference type="GO" id="GO:0016987">
    <property type="term" value="F:sigma factor activity"/>
    <property type="evidence" value="ECO:0007669"/>
    <property type="project" value="UniProtKB-KW"/>
</dbReference>
<comment type="similarity">
    <text evidence="1">Belongs to the sigma-70 factor family. ECF subfamily.</text>
</comment>
<dbReference type="PANTHER" id="PTHR43133:SF51">
    <property type="entry name" value="RNA POLYMERASE SIGMA FACTOR"/>
    <property type="match status" value="1"/>
</dbReference>
<evidence type="ECO:0000313" key="7">
    <source>
        <dbReference type="EMBL" id="RNI34549.1"/>
    </source>
</evidence>
<keyword evidence="8" id="KW-1185">Reference proteome</keyword>
<keyword evidence="2" id="KW-0805">Transcription regulation</keyword>
<dbReference type="InterPro" id="IPR013249">
    <property type="entry name" value="RNA_pol_sigma70_r4_t2"/>
</dbReference>
<dbReference type="SUPFAM" id="SSF88946">
    <property type="entry name" value="Sigma2 domain of RNA polymerase sigma factors"/>
    <property type="match status" value="1"/>
</dbReference>
<keyword evidence="3" id="KW-0731">Sigma factor</keyword>
<dbReference type="GO" id="GO:0003677">
    <property type="term" value="F:DNA binding"/>
    <property type="evidence" value="ECO:0007669"/>
    <property type="project" value="InterPro"/>
</dbReference>
<dbReference type="InterPro" id="IPR036388">
    <property type="entry name" value="WH-like_DNA-bd_sf"/>
</dbReference>
<sequence length="191" mass="22085">MNESELVALLKLKDRQAFKEMVETWQDMVYNTSIGFLQNEEDAEDISQEVFIKVYQSIYSFKGQSKLSTWIYRITVSKCLDHLRKKKRKKRFAFIQGLYSNDNNLAIEPPDFVHPGIKTENKEISIALFKAIDKLPPNQKTAFVLNKIEELSYHEISEVMDSSESAVDSLLQRAKKNLQVLLKDAFIGSDE</sequence>
<dbReference type="GO" id="GO:0006352">
    <property type="term" value="P:DNA-templated transcription initiation"/>
    <property type="evidence" value="ECO:0007669"/>
    <property type="project" value="InterPro"/>
</dbReference>
<dbReference type="Pfam" id="PF08281">
    <property type="entry name" value="Sigma70_r4_2"/>
    <property type="match status" value="1"/>
</dbReference>
<dbReference type="InterPro" id="IPR013325">
    <property type="entry name" value="RNA_pol_sigma_r2"/>
</dbReference>
<feature type="domain" description="RNA polymerase sigma-70 region 2" evidence="5">
    <location>
        <begin position="21"/>
        <end position="88"/>
    </location>
</feature>
<evidence type="ECO:0000256" key="4">
    <source>
        <dbReference type="ARBA" id="ARBA00023163"/>
    </source>
</evidence>
<evidence type="ECO:0000256" key="1">
    <source>
        <dbReference type="ARBA" id="ARBA00010641"/>
    </source>
</evidence>
<evidence type="ECO:0000259" key="6">
    <source>
        <dbReference type="Pfam" id="PF08281"/>
    </source>
</evidence>
<dbReference type="Gene3D" id="1.10.1740.10">
    <property type="match status" value="1"/>
</dbReference>
<organism evidence="7 8">
    <name type="scientific">Hanamia caeni</name>
    <dbReference type="NCBI Taxonomy" id="2294116"/>
    <lineage>
        <taxon>Bacteria</taxon>
        <taxon>Pseudomonadati</taxon>
        <taxon>Bacteroidota</taxon>
        <taxon>Chitinophagia</taxon>
        <taxon>Chitinophagales</taxon>
        <taxon>Chitinophagaceae</taxon>
        <taxon>Hanamia</taxon>
    </lineage>
</organism>
<dbReference type="CDD" id="cd06171">
    <property type="entry name" value="Sigma70_r4"/>
    <property type="match status" value="1"/>
</dbReference>
<evidence type="ECO:0000256" key="3">
    <source>
        <dbReference type="ARBA" id="ARBA00023082"/>
    </source>
</evidence>
<evidence type="ECO:0000313" key="8">
    <source>
        <dbReference type="Proteomes" id="UP000267223"/>
    </source>
</evidence>